<keyword evidence="1" id="KW-0732">Signal</keyword>
<dbReference type="Proteomes" id="UP001597546">
    <property type="component" value="Unassembled WGS sequence"/>
</dbReference>
<sequence>MKKLLIIVFVVISAVAAAATLNKANPEVKTTPVATETVEVPNSNALATWD</sequence>
<keyword evidence="3" id="KW-1185">Reference proteome</keyword>
<dbReference type="EMBL" id="JBHULV010000052">
    <property type="protein sequence ID" value="MFD2733205.1"/>
    <property type="molecule type" value="Genomic_DNA"/>
</dbReference>
<comment type="caution">
    <text evidence="2">The sequence shown here is derived from an EMBL/GenBank/DDBJ whole genome shotgun (WGS) entry which is preliminary data.</text>
</comment>
<evidence type="ECO:0000313" key="2">
    <source>
        <dbReference type="EMBL" id="MFD2733205.1"/>
    </source>
</evidence>
<dbReference type="RefSeq" id="WP_379045960.1">
    <property type="nucleotide sequence ID" value="NZ_JBHSKW010000058.1"/>
</dbReference>
<feature type="chain" id="PRO_5046087616" evidence="1">
    <location>
        <begin position="19"/>
        <end position="50"/>
    </location>
</feature>
<evidence type="ECO:0000313" key="3">
    <source>
        <dbReference type="Proteomes" id="UP001597546"/>
    </source>
</evidence>
<organism evidence="2 3">
    <name type="scientific">Pedobacter alpinus</name>
    <dbReference type="NCBI Taxonomy" id="1590643"/>
    <lineage>
        <taxon>Bacteria</taxon>
        <taxon>Pseudomonadati</taxon>
        <taxon>Bacteroidota</taxon>
        <taxon>Sphingobacteriia</taxon>
        <taxon>Sphingobacteriales</taxon>
        <taxon>Sphingobacteriaceae</taxon>
        <taxon>Pedobacter</taxon>
    </lineage>
</organism>
<evidence type="ECO:0000256" key="1">
    <source>
        <dbReference type="SAM" id="SignalP"/>
    </source>
</evidence>
<name>A0ABW5TXF7_9SPHI</name>
<accession>A0ABW5TXF7</accession>
<protein>
    <submittedName>
        <fullName evidence="2">Uncharacterized protein</fullName>
    </submittedName>
</protein>
<feature type="signal peptide" evidence="1">
    <location>
        <begin position="1"/>
        <end position="18"/>
    </location>
</feature>
<reference evidence="3" key="1">
    <citation type="journal article" date="2019" name="Int. J. Syst. Evol. Microbiol.">
        <title>The Global Catalogue of Microorganisms (GCM) 10K type strain sequencing project: providing services to taxonomists for standard genome sequencing and annotation.</title>
        <authorList>
            <consortium name="The Broad Institute Genomics Platform"/>
            <consortium name="The Broad Institute Genome Sequencing Center for Infectious Disease"/>
            <person name="Wu L."/>
            <person name="Ma J."/>
        </authorList>
    </citation>
    <scope>NUCLEOTIDE SEQUENCE [LARGE SCALE GENOMIC DNA]</scope>
    <source>
        <strain evidence="3">KCTC 42456</strain>
    </source>
</reference>
<gene>
    <name evidence="2" type="ORF">ACFSSE_15960</name>
</gene>
<proteinExistence type="predicted"/>